<keyword evidence="3" id="KW-1185">Reference proteome</keyword>
<feature type="compositionally biased region" description="Polar residues" evidence="1">
    <location>
        <begin position="68"/>
        <end position="83"/>
    </location>
</feature>
<feature type="region of interest" description="Disordered" evidence="1">
    <location>
        <begin position="52"/>
        <end position="83"/>
    </location>
</feature>
<feature type="non-terminal residue" evidence="2">
    <location>
        <position position="1"/>
    </location>
</feature>
<evidence type="ECO:0000256" key="1">
    <source>
        <dbReference type="SAM" id="MobiDB-lite"/>
    </source>
</evidence>
<gene>
    <name evidence="2" type="ORF">CR513_29967</name>
</gene>
<dbReference type="AlphaFoldDB" id="A0A371GD40"/>
<name>A0A371GD40_MUCPR</name>
<comment type="caution">
    <text evidence="2">The sequence shown here is derived from an EMBL/GenBank/DDBJ whole genome shotgun (WGS) entry which is preliminary data.</text>
</comment>
<sequence length="101" mass="11012">MLVNGIRGKNTLVDAVDEEALEENNQKPPVLEMDVFIPEEFVIKRRLEKKAAAAASSGKRPKSHSHWKSNSTQSTHPPNASFHSNASALVADNVVFTCLSA</sequence>
<dbReference type="EMBL" id="QJKJ01005938">
    <property type="protein sequence ID" value="RDX88439.1"/>
    <property type="molecule type" value="Genomic_DNA"/>
</dbReference>
<evidence type="ECO:0000313" key="3">
    <source>
        <dbReference type="Proteomes" id="UP000257109"/>
    </source>
</evidence>
<accession>A0A371GD40</accession>
<evidence type="ECO:0000313" key="2">
    <source>
        <dbReference type="EMBL" id="RDX88439.1"/>
    </source>
</evidence>
<protein>
    <submittedName>
        <fullName evidence="2">Uncharacterized protein</fullName>
    </submittedName>
</protein>
<dbReference type="OrthoDB" id="1021286at2759"/>
<reference evidence="2" key="1">
    <citation type="submission" date="2018-05" db="EMBL/GenBank/DDBJ databases">
        <title>Draft genome of Mucuna pruriens seed.</title>
        <authorList>
            <person name="Nnadi N.E."/>
            <person name="Vos R."/>
            <person name="Hasami M.H."/>
            <person name="Devisetty U.K."/>
            <person name="Aguiy J.C."/>
        </authorList>
    </citation>
    <scope>NUCLEOTIDE SEQUENCE [LARGE SCALE GENOMIC DNA]</scope>
    <source>
        <strain evidence="2">JCA_2017</strain>
    </source>
</reference>
<proteinExistence type="predicted"/>
<dbReference type="Proteomes" id="UP000257109">
    <property type="component" value="Unassembled WGS sequence"/>
</dbReference>
<organism evidence="2 3">
    <name type="scientific">Mucuna pruriens</name>
    <name type="common">Velvet bean</name>
    <name type="synonym">Dolichos pruriens</name>
    <dbReference type="NCBI Taxonomy" id="157652"/>
    <lineage>
        <taxon>Eukaryota</taxon>
        <taxon>Viridiplantae</taxon>
        <taxon>Streptophyta</taxon>
        <taxon>Embryophyta</taxon>
        <taxon>Tracheophyta</taxon>
        <taxon>Spermatophyta</taxon>
        <taxon>Magnoliopsida</taxon>
        <taxon>eudicotyledons</taxon>
        <taxon>Gunneridae</taxon>
        <taxon>Pentapetalae</taxon>
        <taxon>rosids</taxon>
        <taxon>fabids</taxon>
        <taxon>Fabales</taxon>
        <taxon>Fabaceae</taxon>
        <taxon>Papilionoideae</taxon>
        <taxon>50 kb inversion clade</taxon>
        <taxon>NPAAA clade</taxon>
        <taxon>indigoferoid/millettioid clade</taxon>
        <taxon>Phaseoleae</taxon>
        <taxon>Mucuna</taxon>
    </lineage>
</organism>